<dbReference type="Proteomes" id="UP000799424">
    <property type="component" value="Unassembled WGS sequence"/>
</dbReference>
<sequence>MVTMLPVSASQVRVPGEGAQCDSLASNSPEMRCVSMFEDGPVLFCSAHPCSRSRLSMQCGSRSRASRRARQQGSTTRHARADVRVNGLGRSHHCHHTLRRRDSIWNTPSNAPAGLALRGQSPSHARPRTFRAPQPAPSTPLPTPPSQAPLHSHALRRLSDIRHWASVSDPPGRSSARNPPFRVHHRSTAIAAGVRCCTHPRPKPHQPGSA</sequence>
<keyword evidence="3" id="KW-1185">Reference proteome</keyword>
<evidence type="ECO:0000313" key="3">
    <source>
        <dbReference type="Proteomes" id="UP000799424"/>
    </source>
</evidence>
<protein>
    <submittedName>
        <fullName evidence="2">Uncharacterized protein</fullName>
    </submittedName>
</protein>
<proteinExistence type="predicted"/>
<feature type="compositionally biased region" description="Pro residues" evidence="1">
    <location>
        <begin position="134"/>
        <end position="147"/>
    </location>
</feature>
<dbReference type="AlphaFoldDB" id="A0A6A7AKH4"/>
<name>A0A6A7AKH4_9PLEO</name>
<evidence type="ECO:0000313" key="2">
    <source>
        <dbReference type="EMBL" id="KAF2833484.1"/>
    </source>
</evidence>
<evidence type="ECO:0000256" key="1">
    <source>
        <dbReference type="SAM" id="MobiDB-lite"/>
    </source>
</evidence>
<feature type="compositionally biased region" description="Basic residues" evidence="1">
    <location>
        <begin position="90"/>
        <end position="99"/>
    </location>
</feature>
<feature type="region of interest" description="Disordered" evidence="1">
    <location>
        <begin position="58"/>
        <end position="150"/>
    </location>
</feature>
<organism evidence="2 3">
    <name type="scientific">Ophiobolus disseminans</name>
    <dbReference type="NCBI Taxonomy" id="1469910"/>
    <lineage>
        <taxon>Eukaryota</taxon>
        <taxon>Fungi</taxon>
        <taxon>Dikarya</taxon>
        <taxon>Ascomycota</taxon>
        <taxon>Pezizomycotina</taxon>
        <taxon>Dothideomycetes</taxon>
        <taxon>Pleosporomycetidae</taxon>
        <taxon>Pleosporales</taxon>
        <taxon>Pleosporineae</taxon>
        <taxon>Phaeosphaeriaceae</taxon>
        <taxon>Ophiobolus</taxon>
    </lineage>
</organism>
<dbReference type="EMBL" id="MU006216">
    <property type="protein sequence ID" value="KAF2833484.1"/>
    <property type="molecule type" value="Genomic_DNA"/>
</dbReference>
<accession>A0A6A7AKH4</accession>
<gene>
    <name evidence="2" type="ORF">CC86DRAFT_10332</name>
</gene>
<reference evidence="2" key="1">
    <citation type="journal article" date="2020" name="Stud. Mycol.">
        <title>101 Dothideomycetes genomes: a test case for predicting lifestyles and emergence of pathogens.</title>
        <authorList>
            <person name="Haridas S."/>
            <person name="Albert R."/>
            <person name="Binder M."/>
            <person name="Bloem J."/>
            <person name="Labutti K."/>
            <person name="Salamov A."/>
            <person name="Andreopoulos B."/>
            <person name="Baker S."/>
            <person name="Barry K."/>
            <person name="Bills G."/>
            <person name="Bluhm B."/>
            <person name="Cannon C."/>
            <person name="Castanera R."/>
            <person name="Culley D."/>
            <person name="Daum C."/>
            <person name="Ezra D."/>
            <person name="Gonzalez J."/>
            <person name="Henrissat B."/>
            <person name="Kuo A."/>
            <person name="Liang C."/>
            <person name="Lipzen A."/>
            <person name="Lutzoni F."/>
            <person name="Magnuson J."/>
            <person name="Mondo S."/>
            <person name="Nolan M."/>
            <person name="Ohm R."/>
            <person name="Pangilinan J."/>
            <person name="Park H.-J."/>
            <person name="Ramirez L."/>
            <person name="Alfaro M."/>
            <person name="Sun H."/>
            <person name="Tritt A."/>
            <person name="Yoshinaga Y."/>
            <person name="Zwiers L.-H."/>
            <person name="Turgeon B."/>
            <person name="Goodwin S."/>
            <person name="Spatafora J."/>
            <person name="Crous P."/>
            <person name="Grigoriev I."/>
        </authorList>
    </citation>
    <scope>NUCLEOTIDE SEQUENCE</scope>
    <source>
        <strain evidence="2">CBS 113818</strain>
    </source>
</reference>